<feature type="signal peptide" evidence="1">
    <location>
        <begin position="1"/>
        <end position="25"/>
    </location>
</feature>
<organism evidence="3 4">
    <name type="scientific">Triticum urartu</name>
    <name type="common">Red wild einkorn</name>
    <name type="synonym">Crithodium urartu</name>
    <dbReference type="NCBI Taxonomy" id="4572"/>
    <lineage>
        <taxon>Eukaryota</taxon>
        <taxon>Viridiplantae</taxon>
        <taxon>Streptophyta</taxon>
        <taxon>Embryophyta</taxon>
        <taxon>Tracheophyta</taxon>
        <taxon>Spermatophyta</taxon>
        <taxon>Magnoliopsida</taxon>
        <taxon>Liliopsida</taxon>
        <taxon>Poales</taxon>
        <taxon>Poaceae</taxon>
        <taxon>BOP clade</taxon>
        <taxon>Pooideae</taxon>
        <taxon>Triticodae</taxon>
        <taxon>Triticeae</taxon>
        <taxon>Triticinae</taxon>
        <taxon>Triticum</taxon>
    </lineage>
</organism>
<feature type="domain" description="Reverse transcriptase zinc-binding" evidence="2">
    <location>
        <begin position="1"/>
        <end position="63"/>
    </location>
</feature>
<dbReference type="InterPro" id="IPR026960">
    <property type="entry name" value="RVT-Znf"/>
</dbReference>
<accession>A0A8R7UVN8</accession>
<proteinExistence type="predicted"/>
<evidence type="ECO:0000259" key="2">
    <source>
        <dbReference type="Pfam" id="PF13966"/>
    </source>
</evidence>
<dbReference type="EnsemblPlants" id="TuG1812G0600004224.01.T01">
    <property type="protein sequence ID" value="TuG1812G0600004224.01.T01.cds356518"/>
    <property type="gene ID" value="TuG1812G0600004224.01"/>
</dbReference>
<evidence type="ECO:0000256" key="1">
    <source>
        <dbReference type="SAM" id="SignalP"/>
    </source>
</evidence>
<reference evidence="4" key="1">
    <citation type="journal article" date="2013" name="Nature">
        <title>Draft genome of the wheat A-genome progenitor Triticum urartu.</title>
        <authorList>
            <person name="Ling H.Q."/>
            <person name="Zhao S."/>
            <person name="Liu D."/>
            <person name="Wang J."/>
            <person name="Sun H."/>
            <person name="Zhang C."/>
            <person name="Fan H."/>
            <person name="Li D."/>
            <person name="Dong L."/>
            <person name="Tao Y."/>
            <person name="Gao C."/>
            <person name="Wu H."/>
            <person name="Li Y."/>
            <person name="Cui Y."/>
            <person name="Guo X."/>
            <person name="Zheng S."/>
            <person name="Wang B."/>
            <person name="Yu K."/>
            <person name="Liang Q."/>
            <person name="Yang W."/>
            <person name="Lou X."/>
            <person name="Chen J."/>
            <person name="Feng M."/>
            <person name="Jian J."/>
            <person name="Zhang X."/>
            <person name="Luo G."/>
            <person name="Jiang Y."/>
            <person name="Liu J."/>
            <person name="Wang Z."/>
            <person name="Sha Y."/>
            <person name="Zhang B."/>
            <person name="Wu H."/>
            <person name="Tang D."/>
            <person name="Shen Q."/>
            <person name="Xue P."/>
            <person name="Zou S."/>
            <person name="Wang X."/>
            <person name="Liu X."/>
            <person name="Wang F."/>
            <person name="Yang Y."/>
            <person name="An X."/>
            <person name="Dong Z."/>
            <person name="Zhang K."/>
            <person name="Zhang X."/>
            <person name="Luo M.C."/>
            <person name="Dvorak J."/>
            <person name="Tong Y."/>
            <person name="Wang J."/>
            <person name="Yang H."/>
            <person name="Li Z."/>
            <person name="Wang D."/>
            <person name="Zhang A."/>
            <person name="Wang J."/>
        </authorList>
    </citation>
    <scope>NUCLEOTIDE SEQUENCE</scope>
    <source>
        <strain evidence="4">cv. G1812</strain>
    </source>
</reference>
<evidence type="ECO:0000313" key="4">
    <source>
        <dbReference type="Proteomes" id="UP000015106"/>
    </source>
</evidence>
<dbReference type="Pfam" id="PF13966">
    <property type="entry name" value="zf-RVT"/>
    <property type="match status" value="1"/>
</dbReference>
<keyword evidence="4" id="KW-1185">Reference proteome</keyword>
<name>A0A8R7UVN8_TRIUA</name>
<reference evidence="3" key="3">
    <citation type="submission" date="2022-06" db="UniProtKB">
        <authorList>
            <consortium name="EnsemblPlants"/>
        </authorList>
    </citation>
    <scope>IDENTIFICATION</scope>
</reference>
<protein>
    <recommendedName>
        <fullName evidence="2">Reverse transcriptase zinc-binding domain-containing protein</fullName>
    </recommendedName>
</protein>
<evidence type="ECO:0000313" key="3">
    <source>
        <dbReference type="EnsemblPlants" id="TuG1812G0600004224.01.T01.cds356518"/>
    </source>
</evidence>
<reference evidence="3" key="2">
    <citation type="submission" date="2018-03" db="EMBL/GenBank/DDBJ databases">
        <title>The Triticum urartu genome reveals the dynamic nature of wheat genome evolution.</title>
        <authorList>
            <person name="Ling H."/>
            <person name="Ma B."/>
            <person name="Shi X."/>
            <person name="Liu H."/>
            <person name="Dong L."/>
            <person name="Sun H."/>
            <person name="Cao Y."/>
            <person name="Gao Q."/>
            <person name="Zheng S."/>
            <person name="Li Y."/>
            <person name="Yu Y."/>
            <person name="Du H."/>
            <person name="Qi M."/>
            <person name="Li Y."/>
            <person name="Yu H."/>
            <person name="Cui Y."/>
            <person name="Wang N."/>
            <person name="Chen C."/>
            <person name="Wu H."/>
            <person name="Zhao Y."/>
            <person name="Zhang J."/>
            <person name="Li Y."/>
            <person name="Zhou W."/>
            <person name="Zhang B."/>
            <person name="Hu W."/>
            <person name="Eijk M."/>
            <person name="Tang J."/>
            <person name="Witsenboer H."/>
            <person name="Zhao S."/>
            <person name="Li Z."/>
            <person name="Zhang A."/>
            <person name="Wang D."/>
            <person name="Liang C."/>
        </authorList>
    </citation>
    <scope>NUCLEOTIDE SEQUENCE [LARGE SCALE GENOMIC DNA]</scope>
    <source>
        <strain evidence="3">cv. G1812</strain>
    </source>
</reference>
<feature type="chain" id="PRO_5035900133" description="Reverse transcriptase zinc-binding domain-containing protein" evidence="1">
    <location>
        <begin position="26"/>
        <end position="63"/>
    </location>
</feature>
<keyword evidence="1" id="KW-0732">Signal</keyword>
<dbReference type="Proteomes" id="UP000015106">
    <property type="component" value="Chromosome 6"/>
</dbReference>
<dbReference type="Gramene" id="TuG1812G0600004224.01.T01">
    <property type="protein sequence ID" value="TuG1812G0600004224.01.T01.cds356518"/>
    <property type="gene ID" value="TuG1812G0600004224.01"/>
</dbReference>
<sequence>MIWKMWAPPKCKFFAWLILQNRVWTADRLARRGWPNCGLCPLCKQVQESAVHLLFQCRFSAQV</sequence>
<dbReference type="AlphaFoldDB" id="A0A8R7UVN8"/>